<reference evidence="11" key="1">
    <citation type="submission" date="2023-10" db="EMBL/GenBank/DDBJ databases">
        <title>Chromosome-level genome of the transformable northern wattle, Acacia crassicarpa.</title>
        <authorList>
            <person name="Massaro I."/>
            <person name="Sinha N.R."/>
            <person name="Poethig S."/>
            <person name="Leichty A.R."/>
        </authorList>
    </citation>
    <scope>NUCLEOTIDE SEQUENCE</scope>
    <source>
        <strain evidence="11">Acra3RX</strain>
        <tissue evidence="11">Leaf</tissue>
    </source>
</reference>
<dbReference type="GO" id="GO:0016020">
    <property type="term" value="C:membrane"/>
    <property type="evidence" value="ECO:0007669"/>
    <property type="project" value="InterPro"/>
</dbReference>
<evidence type="ECO:0000256" key="7">
    <source>
        <dbReference type="ARBA" id="ARBA00023136"/>
    </source>
</evidence>
<feature type="domain" description="Syntaxin 6/10/61 N-terminal" evidence="10">
    <location>
        <begin position="13"/>
        <end position="105"/>
    </location>
</feature>
<feature type="transmembrane region" description="Helical" evidence="9">
    <location>
        <begin position="316"/>
        <end position="335"/>
    </location>
</feature>
<dbReference type="GO" id="GO:0048193">
    <property type="term" value="P:Golgi vesicle transport"/>
    <property type="evidence" value="ECO:0007669"/>
    <property type="project" value="InterPro"/>
</dbReference>
<evidence type="ECO:0000256" key="1">
    <source>
        <dbReference type="ARBA" id="ARBA00009063"/>
    </source>
</evidence>
<dbReference type="CDD" id="cd21442">
    <property type="entry name" value="SNARE_NTD_STX6-like"/>
    <property type="match status" value="1"/>
</dbReference>
<comment type="caution">
    <text evidence="11">The sequence shown here is derived from an EMBL/GenBank/DDBJ whole genome shotgun (WGS) entry which is preliminary data.</text>
</comment>
<evidence type="ECO:0000313" key="11">
    <source>
        <dbReference type="EMBL" id="KAK4265468.1"/>
    </source>
</evidence>
<evidence type="ECO:0000256" key="8">
    <source>
        <dbReference type="ARBA" id="ARBA00037801"/>
    </source>
</evidence>
<protein>
    <recommendedName>
        <fullName evidence="10">Syntaxin 6/10/61 N-terminal domain-containing protein</fullName>
    </recommendedName>
</protein>
<dbReference type="GO" id="GO:0015031">
    <property type="term" value="P:protein transport"/>
    <property type="evidence" value="ECO:0007669"/>
    <property type="project" value="UniProtKB-KW"/>
</dbReference>
<keyword evidence="2" id="KW-0813">Transport</keyword>
<comment type="subcellular location">
    <subcellularLocation>
        <location evidence="8">Golgi apparatus</location>
        <location evidence="8">trans-Golgi network membrane</location>
        <topology evidence="8">Single-pass type IV membrane protein</topology>
    </subcellularLocation>
</comment>
<dbReference type="GO" id="GO:0005794">
    <property type="term" value="C:Golgi apparatus"/>
    <property type="evidence" value="ECO:0007669"/>
    <property type="project" value="UniProtKB-SubCell"/>
</dbReference>
<gene>
    <name evidence="11" type="ORF">QN277_026519</name>
</gene>
<dbReference type="EMBL" id="JAWXYG010000008">
    <property type="protein sequence ID" value="KAK4265468.1"/>
    <property type="molecule type" value="Genomic_DNA"/>
</dbReference>
<evidence type="ECO:0000256" key="3">
    <source>
        <dbReference type="ARBA" id="ARBA00022692"/>
    </source>
</evidence>
<dbReference type="Gene3D" id="1.20.58.90">
    <property type="match status" value="1"/>
</dbReference>
<evidence type="ECO:0000313" key="12">
    <source>
        <dbReference type="Proteomes" id="UP001293593"/>
    </source>
</evidence>
<evidence type="ECO:0000259" key="10">
    <source>
        <dbReference type="Pfam" id="PF09177"/>
    </source>
</evidence>
<dbReference type="Pfam" id="PF09177">
    <property type="entry name" value="STX6_10_61_N"/>
    <property type="match status" value="1"/>
</dbReference>
<dbReference type="PANTHER" id="PTHR34949">
    <property type="entry name" value="OS05G0443700 PROTEIN"/>
    <property type="match status" value="1"/>
</dbReference>
<dbReference type="AlphaFoldDB" id="A0AAE1JBI1"/>
<evidence type="ECO:0000256" key="9">
    <source>
        <dbReference type="SAM" id="Phobius"/>
    </source>
</evidence>
<keyword evidence="5 9" id="KW-1133">Transmembrane helix</keyword>
<name>A0AAE1JBI1_9FABA</name>
<keyword evidence="12" id="KW-1185">Reference proteome</keyword>
<dbReference type="SUPFAM" id="SSF47661">
    <property type="entry name" value="t-snare proteins"/>
    <property type="match status" value="1"/>
</dbReference>
<keyword evidence="7 9" id="KW-0472">Membrane</keyword>
<keyword evidence="6" id="KW-0333">Golgi apparatus</keyword>
<dbReference type="FunFam" id="1.20.58.90:FF:000004">
    <property type="entry name" value="Syntaxin 10"/>
    <property type="match status" value="1"/>
</dbReference>
<sequence length="337" mass="38994">MMLPNSFDLWQRDAFFSAAEEVQESTDRMQSTYRAWLREKRERSIPNYLDELCREMQTALGTAKWQLEEFEKAIKLSYRHHDDENTTTRHRQFISAIKNQISHVEAALRESFIEEGRQPFRWVNLDKEDQDDFAAFLSGTSQNMQGAKYECIELTPSMKNTLQEKQINKKDEVIDVNASCNENIFCGNKATKDAISINKDVKYIVEIKTDEVSGTSDDIVSQADRTANIRKTGSSPKFGELKITIADEDQPRNKLMHTTDGNSRRKGIKPGFWKHKFEEYPQAMRAVHVFNQYFGRLGCFQGQFNSSLQLRSRCSVSIMLALMLTMFLIVPFVLYST</sequence>
<keyword evidence="3 9" id="KW-0812">Transmembrane</keyword>
<dbReference type="InterPro" id="IPR010989">
    <property type="entry name" value="SNARE"/>
</dbReference>
<organism evidence="11 12">
    <name type="scientific">Acacia crassicarpa</name>
    <name type="common">northern wattle</name>
    <dbReference type="NCBI Taxonomy" id="499986"/>
    <lineage>
        <taxon>Eukaryota</taxon>
        <taxon>Viridiplantae</taxon>
        <taxon>Streptophyta</taxon>
        <taxon>Embryophyta</taxon>
        <taxon>Tracheophyta</taxon>
        <taxon>Spermatophyta</taxon>
        <taxon>Magnoliopsida</taxon>
        <taxon>eudicotyledons</taxon>
        <taxon>Gunneridae</taxon>
        <taxon>Pentapetalae</taxon>
        <taxon>rosids</taxon>
        <taxon>fabids</taxon>
        <taxon>Fabales</taxon>
        <taxon>Fabaceae</taxon>
        <taxon>Caesalpinioideae</taxon>
        <taxon>mimosoid clade</taxon>
        <taxon>Acacieae</taxon>
        <taxon>Acacia</taxon>
    </lineage>
</organism>
<evidence type="ECO:0000256" key="4">
    <source>
        <dbReference type="ARBA" id="ARBA00022927"/>
    </source>
</evidence>
<evidence type="ECO:0000256" key="6">
    <source>
        <dbReference type="ARBA" id="ARBA00023034"/>
    </source>
</evidence>
<keyword evidence="4" id="KW-0653">Protein transport</keyword>
<dbReference type="PANTHER" id="PTHR34949:SF3">
    <property type="entry name" value="OS08G0244100 PROTEIN"/>
    <property type="match status" value="1"/>
</dbReference>
<dbReference type="InterPro" id="IPR015260">
    <property type="entry name" value="Syntaxin-6/10/61_N"/>
</dbReference>
<dbReference type="Proteomes" id="UP001293593">
    <property type="component" value="Unassembled WGS sequence"/>
</dbReference>
<comment type="similarity">
    <text evidence="1">Belongs to the syntaxin family.</text>
</comment>
<accession>A0AAE1JBI1</accession>
<proteinExistence type="inferred from homology"/>
<evidence type="ECO:0000256" key="5">
    <source>
        <dbReference type="ARBA" id="ARBA00022989"/>
    </source>
</evidence>
<evidence type="ECO:0000256" key="2">
    <source>
        <dbReference type="ARBA" id="ARBA00022448"/>
    </source>
</evidence>